<keyword evidence="3" id="KW-1185">Reference proteome</keyword>
<comment type="caution">
    <text evidence="2">The sequence shown here is derived from an EMBL/GenBank/DDBJ whole genome shotgun (WGS) entry which is preliminary data.</text>
</comment>
<gene>
    <name evidence="2" type="ORF">Tco_1066735</name>
</gene>
<proteinExistence type="predicted"/>
<name>A0ABQ5HB87_9ASTR</name>
<evidence type="ECO:0000313" key="2">
    <source>
        <dbReference type="EMBL" id="GJT85018.1"/>
    </source>
</evidence>
<sequence>MSTSAHFDSEIISQIDEAQSSRVPTPLPDNLYAVVRQAHLVDTDTESGPLEDPRETEIPQPLSIAPSPVLPSDDPCLIVRQAHTPATIDPESEPEEALPKTKEFQPLAARTAPPSLNHTPTSPDSTPVSPLTDEEFEASEPSDTRITSSHSTASSDSTTPLSPGHPLAQTSPAPTRVSYYRSTARMVARSEESKDEGLDSEGEEASPKGHKQQAVLVEVTTAYRPLGLGYGAVRHRTLELAKEISPSTFEVGHSSRSFSPSSLAVPTPVASLVTTSTTTIVVGEDEFLEVGAQLELHWSILHDHTQRLDALPPALFKGYDRDIRELIPETSLESWAGHVDALRAEMWRARYVIGVLRTKVMSTPTHFDSKIILQTDKAQSSRVPTPLPEDPYVTVRQAHLVDTNSESEPFEDYRETKIPQPLPIAQSLTPSDIHYIPLLPKFEGVTDWYQSQVVMSSASSAVTYTFVYTDSEPGKAFWGADDEEVSEGGIPRVIVLGYDGLPIQPPIYPKYIPLEDEHEFPAKEQPLPPIDSPTVESPGYVTKSDPEEDPEEYEDEETEEDEDKDEEDEEEDEEHLAPADSFVIVPTDEPVSPPDGIELVIPPPSTDLTIGARITVRPQTSISLLPETEVKRLLP</sequence>
<feature type="region of interest" description="Disordered" evidence="1">
    <location>
        <begin position="42"/>
        <end position="211"/>
    </location>
</feature>
<evidence type="ECO:0000313" key="3">
    <source>
        <dbReference type="Proteomes" id="UP001151760"/>
    </source>
</evidence>
<reference evidence="2" key="2">
    <citation type="submission" date="2022-01" db="EMBL/GenBank/DDBJ databases">
        <authorList>
            <person name="Yamashiro T."/>
            <person name="Shiraishi A."/>
            <person name="Satake H."/>
            <person name="Nakayama K."/>
        </authorList>
    </citation>
    <scope>NUCLEOTIDE SEQUENCE</scope>
</reference>
<evidence type="ECO:0000256" key="1">
    <source>
        <dbReference type="SAM" id="MobiDB-lite"/>
    </source>
</evidence>
<accession>A0ABQ5HB87</accession>
<feature type="compositionally biased region" description="Basic and acidic residues" evidence="1">
    <location>
        <begin position="188"/>
        <end position="197"/>
    </location>
</feature>
<feature type="region of interest" description="Disordered" evidence="1">
    <location>
        <begin position="522"/>
        <end position="606"/>
    </location>
</feature>
<feature type="compositionally biased region" description="Low complexity" evidence="1">
    <location>
        <begin position="119"/>
        <end position="131"/>
    </location>
</feature>
<protein>
    <submittedName>
        <fullName evidence="2">Uncharacterized protein</fullName>
    </submittedName>
</protein>
<organism evidence="2 3">
    <name type="scientific">Tanacetum coccineum</name>
    <dbReference type="NCBI Taxonomy" id="301880"/>
    <lineage>
        <taxon>Eukaryota</taxon>
        <taxon>Viridiplantae</taxon>
        <taxon>Streptophyta</taxon>
        <taxon>Embryophyta</taxon>
        <taxon>Tracheophyta</taxon>
        <taxon>Spermatophyta</taxon>
        <taxon>Magnoliopsida</taxon>
        <taxon>eudicotyledons</taxon>
        <taxon>Gunneridae</taxon>
        <taxon>Pentapetalae</taxon>
        <taxon>asterids</taxon>
        <taxon>campanulids</taxon>
        <taxon>Asterales</taxon>
        <taxon>Asteraceae</taxon>
        <taxon>Asteroideae</taxon>
        <taxon>Anthemideae</taxon>
        <taxon>Anthemidinae</taxon>
        <taxon>Tanacetum</taxon>
    </lineage>
</organism>
<dbReference type="EMBL" id="BQNB010019410">
    <property type="protein sequence ID" value="GJT85018.1"/>
    <property type="molecule type" value="Genomic_DNA"/>
</dbReference>
<feature type="compositionally biased region" description="Low complexity" evidence="1">
    <location>
        <begin position="144"/>
        <end position="159"/>
    </location>
</feature>
<dbReference type="Proteomes" id="UP001151760">
    <property type="component" value="Unassembled WGS sequence"/>
</dbReference>
<feature type="compositionally biased region" description="Acidic residues" evidence="1">
    <location>
        <begin position="546"/>
        <end position="574"/>
    </location>
</feature>
<reference evidence="2" key="1">
    <citation type="journal article" date="2022" name="Int. J. Mol. Sci.">
        <title>Draft Genome of Tanacetum Coccineum: Genomic Comparison of Closely Related Tanacetum-Family Plants.</title>
        <authorList>
            <person name="Yamashiro T."/>
            <person name="Shiraishi A."/>
            <person name="Nakayama K."/>
            <person name="Satake H."/>
        </authorList>
    </citation>
    <scope>NUCLEOTIDE SEQUENCE</scope>
</reference>